<dbReference type="Proteomes" id="UP001150603">
    <property type="component" value="Unassembled WGS sequence"/>
</dbReference>
<evidence type="ECO:0000313" key="1">
    <source>
        <dbReference type="EMBL" id="KAJ1944772.1"/>
    </source>
</evidence>
<reference evidence="1" key="1">
    <citation type="submission" date="2022-07" db="EMBL/GenBank/DDBJ databases">
        <title>Phylogenomic reconstructions and comparative analyses of Kickxellomycotina fungi.</title>
        <authorList>
            <person name="Reynolds N.K."/>
            <person name="Stajich J.E."/>
            <person name="Barry K."/>
            <person name="Grigoriev I.V."/>
            <person name="Crous P."/>
            <person name="Smith M.E."/>
        </authorList>
    </citation>
    <scope>NUCLEOTIDE SEQUENCE</scope>
    <source>
        <strain evidence="1">NRRL 5244</strain>
    </source>
</reference>
<protein>
    <submittedName>
        <fullName evidence="1">Hydroxyacid oxidase 1</fullName>
    </submittedName>
</protein>
<gene>
    <name evidence="1" type="primary">HAO1_1</name>
    <name evidence="1" type="ORF">FBU59_002510</name>
</gene>
<evidence type="ECO:0000313" key="2">
    <source>
        <dbReference type="Proteomes" id="UP001150603"/>
    </source>
</evidence>
<organism evidence="1 2">
    <name type="scientific">Linderina macrospora</name>
    <dbReference type="NCBI Taxonomy" id="4868"/>
    <lineage>
        <taxon>Eukaryota</taxon>
        <taxon>Fungi</taxon>
        <taxon>Fungi incertae sedis</taxon>
        <taxon>Zoopagomycota</taxon>
        <taxon>Kickxellomycotina</taxon>
        <taxon>Kickxellomycetes</taxon>
        <taxon>Kickxellales</taxon>
        <taxon>Kickxellaceae</taxon>
        <taxon>Linderina</taxon>
    </lineage>
</organism>
<proteinExistence type="predicted"/>
<name>A0ACC1JB44_9FUNG</name>
<accession>A0ACC1JB44</accession>
<dbReference type="EMBL" id="JANBPW010001382">
    <property type="protein sequence ID" value="KAJ1944772.1"/>
    <property type="molecule type" value="Genomic_DNA"/>
</dbReference>
<keyword evidence="2" id="KW-1185">Reference proteome</keyword>
<sequence>MTWTNAIPWLKSITKLPIILKGILTAEDTKLAIEYGCAGVIVSNHGGRQLDGTLASIDALPLVVEAAADKIEVYMDGGVRRGTDIFKALALGARAVFVARPVLWGLAYNGEAGARHALDLLQSELELTMMLSGTNTIKEIDDSYILEPAIKWIQSSQEKIDKLKAKL</sequence>
<comment type="caution">
    <text evidence="1">The sequence shown here is derived from an EMBL/GenBank/DDBJ whole genome shotgun (WGS) entry which is preliminary data.</text>
</comment>